<dbReference type="GO" id="GO:0008234">
    <property type="term" value="F:cysteine-type peptidase activity"/>
    <property type="evidence" value="ECO:0007669"/>
    <property type="project" value="UniProtKB-KW"/>
</dbReference>
<evidence type="ECO:0000256" key="1">
    <source>
        <dbReference type="ARBA" id="ARBA00007074"/>
    </source>
</evidence>
<comment type="similarity">
    <text evidence="1">Belongs to the peptidase C40 family.</text>
</comment>
<accession>A0A1G7E373</accession>
<dbReference type="PROSITE" id="PS51935">
    <property type="entry name" value="NLPC_P60"/>
    <property type="match status" value="1"/>
</dbReference>
<evidence type="ECO:0000313" key="6">
    <source>
        <dbReference type="EMBL" id="SDE58069.1"/>
    </source>
</evidence>
<reference evidence="7" key="1">
    <citation type="submission" date="2016-10" db="EMBL/GenBank/DDBJ databases">
        <authorList>
            <person name="Varghese N."/>
            <person name="Submissions S."/>
        </authorList>
    </citation>
    <scope>NUCLEOTIDE SEQUENCE [LARGE SCALE GENOMIC DNA]</scope>
    <source>
        <strain evidence="7">DSM 10146</strain>
    </source>
</reference>
<dbReference type="RefSeq" id="WP_089957973.1">
    <property type="nucleotide sequence ID" value="NZ_FNAV01000005.1"/>
</dbReference>
<gene>
    <name evidence="6" type="ORF">SAMN04488105_10594</name>
</gene>
<protein>
    <submittedName>
        <fullName evidence="6">Cell wall-associated hydrolase, NlpC family</fullName>
    </submittedName>
</protein>
<sequence length="283" mass="29981">MTETDRRLLRSNGRVAHSSLSGAVEAERFAEGTARVVTRETADIRRAPGGARDRQMLFGEVFHVLEDVDGTAFGYAARDGYVGYVASDALGAPDGDATHVVAVRLSQALTQPDFKREGETLALSLGARVRVTAGAERWLEIAAPGGQRLFLPATHLRPLGTPEADPVEVAARLIGTPYVWGGNSAMGIDCSGLAQAGFLACGIPCPGDSDLQEARFGETLAPDNAPERGDLLFWKGHVALVADPATILHANAHHMAVAYEGLTEAIARIEAQDGGPVTRHARR</sequence>
<evidence type="ECO:0000313" key="7">
    <source>
        <dbReference type="Proteomes" id="UP000198994"/>
    </source>
</evidence>
<dbReference type="InterPro" id="IPR000064">
    <property type="entry name" value="NLP_P60_dom"/>
</dbReference>
<dbReference type="PANTHER" id="PTHR47359:SF3">
    <property type="entry name" value="NLP_P60 DOMAIN-CONTAINING PROTEIN-RELATED"/>
    <property type="match status" value="1"/>
</dbReference>
<dbReference type="InterPro" id="IPR041382">
    <property type="entry name" value="SH3_16"/>
</dbReference>
<dbReference type="Pfam" id="PF18348">
    <property type="entry name" value="SH3_16"/>
    <property type="match status" value="1"/>
</dbReference>
<organism evidence="6 7">
    <name type="scientific">Salipiger thiooxidans</name>
    <dbReference type="NCBI Taxonomy" id="282683"/>
    <lineage>
        <taxon>Bacteria</taxon>
        <taxon>Pseudomonadati</taxon>
        <taxon>Pseudomonadota</taxon>
        <taxon>Alphaproteobacteria</taxon>
        <taxon>Rhodobacterales</taxon>
        <taxon>Roseobacteraceae</taxon>
        <taxon>Salipiger</taxon>
    </lineage>
</organism>
<evidence type="ECO:0000256" key="4">
    <source>
        <dbReference type="ARBA" id="ARBA00022807"/>
    </source>
</evidence>
<name>A0A1G7E373_9RHOB</name>
<keyword evidence="7" id="KW-1185">Reference proteome</keyword>
<dbReference type="EMBL" id="FNAV01000005">
    <property type="protein sequence ID" value="SDE58069.1"/>
    <property type="molecule type" value="Genomic_DNA"/>
</dbReference>
<feature type="domain" description="NlpC/P60" evidence="5">
    <location>
        <begin position="160"/>
        <end position="283"/>
    </location>
</feature>
<keyword evidence="2" id="KW-0645">Protease</keyword>
<keyword evidence="3 6" id="KW-0378">Hydrolase</keyword>
<dbReference type="OrthoDB" id="9813368at2"/>
<dbReference type="InterPro" id="IPR038765">
    <property type="entry name" value="Papain-like_cys_pep_sf"/>
</dbReference>
<keyword evidence="4" id="KW-0788">Thiol protease</keyword>
<dbReference type="Proteomes" id="UP000198994">
    <property type="component" value="Unassembled WGS sequence"/>
</dbReference>
<dbReference type="GO" id="GO:0006508">
    <property type="term" value="P:proteolysis"/>
    <property type="evidence" value="ECO:0007669"/>
    <property type="project" value="UniProtKB-KW"/>
</dbReference>
<dbReference type="PANTHER" id="PTHR47359">
    <property type="entry name" value="PEPTIDOGLYCAN DL-ENDOPEPTIDASE CWLO"/>
    <property type="match status" value="1"/>
</dbReference>
<evidence type="ECO:0000256" key="2">
    <source>
        <dbReference type="ARBA" id="ARBA00022670"/>
    </source>
</evidence>
<dbReference type="SUPFAM" id="SSF54001">
    <property type="entry name" value="Cysteine proteinases"/>
    <property type="match status" value="1"/>
</dbReference>
<dbReference type="Pfam" id="PF00877">
    <property type="entry name" value="NLPC_P60"/>
    <property type="match status" value="1"/>
</dbReference>
<evidence type="ECO:0000259" key="5">
    <source>
        <dbReference type="PROSITE" id="PS51935"/>
    </source>
</evidence>
<dbReference type="Gene3D" id="3.90.1720.10">
    <property type="entry name" value="endopeptidase domain like (from Nostoc punctiforme)"/>
    <property type="match status" value="1"/>
</dbReference>
<evidence type="ECO:0000256" key="3">
    <source>
        <dbReference type="ARBA" id="ARBA00022801"/>
    </source>
</evidence>
<proteinExistence type="inferred from homology"/>
<dbReference type="InterPro" id="IPR051794">
    <property type="entry name" value="PG_Endopeptidase_C40"/>
</dbReference>
<dbReference type="AlphaFoldDB" id="A0A1G7E373"/>
<dbReference type="STRING" id="282683.SAMN04488105_10594"/>